<feature type="transmembrane region" description="Helical" evidence="25">
    <location>
        <begin position="165"/>
        <end position="187"/>
    </location>
</feature>
<evidence type="ECO:0000256" key="11">
    <source>
        <dbReference type="ARBA" id="ARBA00044884"/>
    </source>
</evidence>
<dbReference type="PANTHER" id="PTHR23512">
    <property type="entry name" value="MAJOR FACILITATOR SUPERFAMILY DOMAIN-CONTAINING PROTEIN 1"/>
    <property type="match status" value="1"/>
</dbReference>
<dbReference type="AlphaFoldDB" id="A0A0W0V814"/>
<dbReference type="InterPro" id="IPR011701">
    <property type="entry name" value="MFS"/>
</dbReference>
<keyword evidence="5 25" id="KW-1133">Transmembrane helix</keyword>
<evidence type="ECO:0000256" key="10">
    <source>
        <dbReference type="ARBA" id="ARBA00044881"/>
    </source>
</evidence>
<evidence type="ECO:0000256" key="2">
    <source>
        <dbReference type="ARBA" id="ARBA00008335"/>
    </source>
</evidence>
<comment type="catalytic activity">
    <reaction evidence="9">
        <text>L-histidyl-glycine(out) = L-histidyl-glycine(in)</text>
        <dbReference type="Rhea" id="RHEA:79395"/>
        <dbReference type="ChEBI" id="CHEBI:229957"/>
    </reaction>
</comment>
<feature type="transmembrane region" description="Helical" evidence="25">
    <location>
        <begin position="337"/>
        <end position="360"/>
    </location>
</feature>
<evidence type="ECO:0000256" key="14">
    <source>
        <dbReference type="ARBA" id="ARBA00044898"/>
    </source>
</evidence>
<comment type="subcellular location">
    <subcellularLocation>
        <location evidence="1">Lysosome membrane</location>
        <topology evidence="1">Multi-pass membrane protein</topology>
    </subcellularLocation>
</comment>
<evidence type="ECO:0000256" key="4">
    <source>
        <dbReference type="ARBA" id="ARBA00022692"/>
    </source>
</evidence>
<proteinExistence type="inferred from homology"/>
<dbReference type="InterPro" id="IPR052187">
    <property type="entry name" value="MFSD1"/>
</dbReference>
<dbReference type="RefSeq" id="WP_082647129.1">
    <property type="nucleotide sequence ID" value="NZ_LR134383.1"/>
</dbReference>
<comment type="catalytic activity">
    <reaction evidence="16">
        <text>L-lysyl-L-lysine(out) = L-lysyl-L-lysine(in)</text>
        <dbReference type="Rhea" id="RHEA:79403"/>
        <dbReference type="ChEBI" id="CHEBI:229956"/>
    </reaction>
</comment>
<evidence type="ECO:0000256" key="24">
    <source>
        <dbReference type="ARBA" id="ARBA00046376"/>
    </source>
</evidence>
<gene>
    <name evidence="27" type="ORF">Ljor_0538</name>
</gene>
<dbReference type="EMBL" id="LNYJ01000011">
    <property type="protein sequence ID" value="KTD16232.1"/>
    <property type="molecule type" value="Genomic_DNA"/>
</dbReference>
<accession>A0A0W0V814</accession>
<dbReference type="PATRIC" id="fig|456.5.peg.568"/>
<reference evidence="27 28" key="1">
    <citation type="submission" date="2015-11" db="EMBL/GenBank/DDBJ databases">
        <title>Genomic analysis of 38 Legionella species identifies large and diverse effector repertoires.</title>
        <authorList>
            <person name="Burstein D."/>
            <person name="Amaro F."/>
            <person name="Zusman T."/>
            <person name="Lifshitz Z."/>
            <person name="Cohen O."/>
            <person name="Gilbert J.A."/>
            <person name="Pupko T."/>
            <person name="Shuman H.A."/>
            <person name="Segal G."/>
        </authorList>
    </citation>
    <scope>NUCLEOTIDE SEQUENCE [LARGE SCALE GENOMIC DNA]</scope>
    <source>
        <strain evidence="27 28">BL-540</strain>
    </source>
</reference>
<feature type="transmembrane region" description="Helical" evidence="25">
    <location>
        <begin position="280"/>
        <end position="298"/>
    </location>
</feature>
<feature type="transmembrane region" description="Helical" evidence="25">
    <location>
        <begin position="7"/>
        <end position="26"/>
    </location>
</feature>
<evidence type="ECO:0000256" key="8">
    <source>
        <dbReference type="ARBA" id="ARBA00044876"/>
    </source>
</evidence>
<comment type="catalytic activity">
    <reaction evidence="14">
        <text>L-aspartyl-L-lysine(out) = L-aspartyl-L-lysine(in)</text>
        <dbReference type="Rhea" id="RHEA:79411"/>
        <dbReference type="ChEBI" id="CHEBI:229953"/>
    </reaction>
</comment>
<evidence type="ECO:0000256" key="23">
    <source>
        <dbReference type="ARBA" id="ARBA00045709"/>
    </source>
</evidence>
<evidence type="ECO:0000256" key="13">
    <source>
        <dbReference type="ARBA" id="ARBA00044893"/>
    </source>
</evidence>
<comment type="catalytic activity">
    <reaction evidence="19">
        <text>L-alanyl-L-lysine(out) = L-alanyl-L-lysine(in)</text>
        <dbReference type="Rhea" id="RHEA:79415"/>
        <dbReference type="ChEBI" id="CHEBI:192470"/>
    </reaction>
</comment>
<feature type="transmembrane region" description="Helical" evidence="25">
    <location>
        <begin position="252"/>
        <end position="273"/>
    </location>
</feature>
<dbReference type="GO" id="GO:0022857">
    <property type="term" value="F:transmembrane transporter activity"/>
    <property type="evidence" value="ECO:0007669"/>
    <property type="project" value="InterPro"/>
</dbReference>
<evidence type="ECO:0000256" key="18">
    <source>
        <dbReference type="ARBA" id="ARBA00044912"/>
    </source>
</evidence>
<evidence type="ECO:0000256" key="20">
    <source>
        <dbReference type="ARBA" id="ARBA00044924"/>
    </source>
</evidence>
<keyword evidence="7" id="KW-0458">Lysosome</keyword>
<keyword evidence="28" id="KW-1185">Reference proteome</keyword>
<dbReference type="Pfam" id="PF07690">
    <property type="entry name" value="MFS_1"/>
    <property type="match status" value="1"/>
</dbReference>
<dbReference type="SUPFAM" id="SSF103473">
    <property type="entry name" value="MFS general substrate transporter"/>
    <property type="match status" value="1"/>
</dbReference>
<evidence type="ECO:0000256" key="7">
    <source>
        <dbReference type="ARBA" id="ARBA00023228"/>
    </source>
</evidence>
<evidence type="ECO:0000256" key="21">
    <source>
        <dbReference type="ARBA" id="ARBA00044985"/>
    </source>
</evidence>
<feature type="transmembrane region" description="Helical" evidence="25">
    <location>
        <begin position="391"/>
        <end position="408"/>
    </location>
</feature>
<keyword evidence="6 25" id="KW-0472">Membrane</keyword>
<feature type="transmembrane region" description="Helical" evidence="25">
    <location>
        <begin position="100"/>
        <end position="121"/>
    </location>
</feature>
<evidence type="ECO:0000256" key="16">
    <source>
        <dbReference type="ARBA" id="ARBA00044900"/>
    </source>
</evidence>
<dbReference type="PROSITE" id="PS50850">
    <property type="entry name" value="MFS"/>
    <property type="match status" value="1"/>
</dbReference>
<comment type="catalytic activity">
    <reaction evidence="11">
        <text>L-alpha-aminoacyl-L-histidine(out) = L-alpha-aminoacyl-L-histidine(in)</text>
        <dbReference type="Rhea" id="RHEA:79375"/>
        <dbReference type="ChEBI" id="CHEBI:229967"/>
    </reaction>
</comment>
<comment type="subunit">
    <text evidence="24">Homodimer. Interacts with lysosomal protein GLMP (via lumenal domain); the interaction starts while both proteins are still in the endoplasmic reticulum and is required for stabilization of MFSD1 in lysosomes but has no direct effect on its targeting to lysosomes or transporter activity.</text>
</comment>
<evidence type="ECO:0000256" key="17">
    <source>
        <dbReference type="ARBA" id="ARBA00044903"/>
    </source>
</evidence>
<comment type="catalytic activity">
    <reaction evidence="13">
        <text>L-alpha-aminoacyl-L-lysine(out) = L-alpha-aminoacyl-L-lysine(in)</text>
        <dbReference type="Rhea" id="RHEA:79383"/>
        <dbReference type="ChEBI" id="CHEBI:229966"/>
    </reaction>
</comment>
<evidence type="ECO:0000256" key="19">
    <source>
        <dbReference type="ARBA" id="ARBA00044919"/>
    </source>
</evidence>
<evidence type="ECO:0000259" key="26">
    <source>
        <dbReference type="PROSITE" id="PS50850"/>
    </source>
</evidence>
<feature type="transmembrane region" description="Helical" evidence="25">
    <location>
        <begin position="208"/>
        <end position="232"/>
    </location>
</feature>
<comment type="catalytic activity">
    <reaction evidence="15">
        <text>L-arginyl-L-alpha-amino acid(out) = L-arginyl-L-alpha-amino acid(in)</text>
        <dbReference type="Rhea" id="RHEA:79371"/>
        <dbReference type="ChEBI" id="CHEBI:84315"/>
    </reaction>
</comment>
<feature type="transmembrane region" description="Helical" evidence="25">
    <location>
        <begin position="133"/>
        <end position="153"/>
    </location>
</feature>
<dbReference type="InterPro" id="IPR036259">
    <property type="entry name" value="MFS_trans_sf"/>
</dbReference>
<sequence>MFQRNFKLFPILMWALTLSFFTYQFILRLWPGLMMHQIMGQFSIDASHFGLLAALYYYGYSGMQIPAAILLERFKIRYVVASFVIICGLATLMFTYTNSWYLACISRFLVGAGSAIGFLAVSKVISQWFSKDSYAKMIGFSFSIGLLGAIYGGKPISMLIEQHDWQSVAFVLTLVSLALGFCILFFLRSPQTTSQPDQKTFNAKQFKEVMACPSLWVLAIANFMMVGSLEGFADVWGVPYLITSFAITKGEAAQLVSFIFVGMLFGGPILAFLSKKIGKYTVISLAGLVMALSFKLLLSTHVYHSYGLACLFLVIGMMCCYQVIIFAAGADLVQTKLLGVSVAFLNCVNMLGGSFFHSVIGHAMDATWSGAMSSEGVRQYNLESYQMSLQLIPYCAIAGACLVALIGFHSRRRAILQS</sequence>
<evidence type="ECO:0000256" key="22">
    <source>
        <dbReference type="ARBA" id="ARBA00045018"/>
    </source>
</evidence>
<evidence type="ECO:0000256" key="6">
    <source>
        <dbReference type="ARBA" id="ARBA00023136"/>
    </source>
</evidence>
<comment type="caution">
    <text evidence="27">The sequence shown here is derived from an EMBL/GenBank/DDBJ whole genome shotgun (WGS) entry which is preliminary data.</text>
</comment>
<comment type="catalytic activity">
    <reaction evidence="8">
        <text>L-lysyl-L-alanine(out) = L-lysyl-L-alanine(in)</text>
        <dbReference type="Rhea" id="RHEA:79399"/>
        <dbReference type="ChEBI" id="CHEBI:229954"/>
    </reaction>
</comment>
<evidence type="ECO:0000256" key="12">
    <source>
        <dbReference type="ARBA" id="ARBA00044891"/>
    </source>
</evidence>
<dbReference type="GO" id="GO:0005765">
    <property type="term" value="C:lysosomal membrane"/>
    <property type="evidence" value="ECO:0007669"/>
    <property type="project" value="UniProtKB-SubCell"/>
</dbReference>
<comment type="similarity">
    <text evidence="2">Belongs to the major facilitator superfamily.</text>
</comment>
<evidence type="ECO:0000313" key="28">
    <source>
        <dbReference type="Proteomes" id="UP000055035"/>
    </source>
</evidence>
<dbReference type="PANTHER" id="PTHR23512:SF3">
    <property type="entry name" value="MAJOR FACILITATOR SUPERFAMILY DOMAIN-CONTAINING PROTEIN 1"/>
    <property type="match status" value="1"/>
</dbReference>
<comment type="function">
    <text evidence="23">Lysosomal dipeptide uniporter that selectively exports lysine, arginine or histidine-containing dipeptides with a net positive charge from the lysosome lumen into the cytosol. Could play a role in a specific type of protein O-glycosylation indirectly regulating macrophages migration and tissue invasion. Also essential for liver homeostasis.</text>
</comment>
<dbReference type="Gene3D" id="1.20.1250.20">
    <property type="entry name" value="MFS general substrate transporter like domains"/>
    <property type="match status" value="2"/>
</dbReference>
<feature type="transmembrane region" description="Helical" evidence="25">
    <location>
        <begin position="304"/>
        <end position="330"/>
    </location>
</feature>
<keyword evidence="4 25" id="KW-0812">Transmembrane</keyword>
<evidence type="ECO:0000256" key="15">
    <source>
        <dbReference type="ARBA" id="ARBA00044899"/>
    </source>
</evidence>
<feature type="transmembrane region" description="Helical" evidence="25">
    <location>
        <begin position="78"/>
        <end position="94"/>
    </location>
</feature>
<evidence type="ECO:0000256" key="1">
    <source>
        <dbReference type="ARBA" id="ARBA00004155"/>
    </source>
</evidence>
<comment type="catalytic activity">
    <reaction evidence="12">
        <text>L-lysyl-L-alpha-amino acid(out) = L-lysyl-L-alpha-amino acid(in)</text>
        <dbReference type="Rhea" id="RHEA:79387"/>
        <dbReference type="ChEBI" id="CHEBI:229965"/>
    </reaction>
</comment>
<dbReference type="InterPro" id="IPR020846">
    <property type="entry name" value="MFS_dom"/>
</dbReference>
<evidence type="ECO:0000256" key="3">
    <source>
        <dbReference type="ARBA" id="ARBA00022448"/>
    </source>
</evidence>
<comment type="catalytic activity">
    <reaction evidence="18">
        <text>L-histidyl-L-alpha-amino acid(out) = L-histidyl-L-alpha-amino acid(in)</text>
        <dbReference type="Rhea" id="RHEA:79379"/>
        <dbReference type="ChEBI" id="CHEBI:229964"/>
    </reaction>
</comment>
<keyword evidence="3" id="KW-0813">Transport</keyword>
<evidence type="ECO:0000256" key="5">
    <source>
        <dbReference type="ARBA" id="ARBA00022989"/>
    </source>
</evidence>
<comment type="catalytic activity">
    <reaction evidence="10">
        <text>L-alpha-aminoacyl-L-arginine(out) = L-alpha-aminoacyl-L-arginine(in)</text>
        <dbReference type="Rhea" id="RHEA:79367"/>
        <dbReference type="ChEBI" id="CHEBI:229968"/>
    </reaction>
</comment>
<comment type="catalytic activity">
    <reaction evidence="17">
        <text>L-arginyl-glycine(out) = L-arginyl-glycine(in)</text>
        <dbReference type="Rhea" id="RHEA:79391"/>
        <dbReference type="ChEBI" id="CHEBI:229955"/>
    </reaction>
</comment>
<dbReference type="Proteomes" id="UP000055035">
    <property type="component" value="Unassembled WGS sequence"/>
</dbReference>
<feature type="domain" description="Major facilitator superfamily (MFS) profile" evidence="26">
    <location>
        <begin position="12"/>
        <end position="413"/>
    </location>
</feature>
<organism evidence="27 28">
    <name type="scientific">Legionella jordanis</name>
    <dbReference type="NCBI Taxonomy" id="456"/>
    <lineage>
        <taxon>Bacteria</taxon>
        <taxon>Pseudomonadati</taxon>
        <taxon>Pseudomonadota</taxon>
        <taxon>Gammaproteobacteria</taxon>
        <taxon>Legionellales</taxon>
        <taxon>Legionellaceae</taxon>
        <taxon>Legionella</taxon>
    </lineage>
</organism>
<evidence type="ECO:0000256" key="25">
    <source>
        <dbReference type="SAM" id="Phobius"/>
    </source>
</evidence>
<name>A0A0W0V814_9GAMM</name>
<evidence type="ECO:0000313" key="27">
    <source>
        <dbReference type="EMBL" id="KTD16232.1"/>
    </source>
</evidence>
<protein>
    <recommendedName>
        <fullName evidence="21">Lysosomal dipeptide transporter MFSD1</fullName>
    </recommendedName>
    <alternativeName>
        <fullName evidence="22">Major facilitator superfamily domain-containing protein 1</fullName>
    </alternativeName>
</protein>
<comment type="catalytic activity">
    <reaction evidence="20">
        <text>L-lysyl-glycine(out) = L-lysyl-glycine(in)</text>
        <dbReference type="Rhea" id="RHEA:79407"/>
        <dbReference type="ChEBI" id="CHEBI:191202"/>
    </reaction>
</comment>
<evidence type="ECO:0000256" key="9">
    <source>
        <dbReference type="ARBA" id="ARBA00044878"/>
    </source>
</evidence>